<protein>
    <submittedName>
        <fullName evidence="1">Uncharacterized protein</fullName>
    </submittedName>
</protein>
<dbReference type="Proteomes" id="UP001165367">
    <property type="component" value="Unassembled WGS sequence"/>
</dbReference>
<name>A0ABS9KSQ2_9BACT</name>
<comment type="caution">
    <text evidence="1">The sequence shown here is derived from an EMBL/GenBank/DDBJ whole genome shotgun (WGS) entry which is preliminary data.</text>
</comment>
<gene>
    <name evidence="1" type="ORF">LZZ85_13780</name>
</gene>
<proteinExistence type="predicted"/>
<reference evidence="1" key="1">
    <citation type="submission" date="2022-01" db="EMBL/GenBank/DDBJ databases">
        <authorList>
            <person name="Jo J.-H."/>
            <person name="Im W.-T."/>
        </authorList>
    </citation>
    <scope>NUCLEOTIDE SEQUENCE</scope>
    <source>
        <strain evidence="1">NA20</strain>
    </source>
</reference>
<dbReference type="EMBL" id="JAKLTR010000008">
    <property type="protein sequence ID" value="MCG2615365.1"/>
    <property type="molecule type" value="Genomic_DNA"/>
</dbReference>
<organism evidence="1 2">
    <name type="scientific">Terrimonas ginsenosidimutans</name>
    <dbReference type="NCBI Taxonomy" id="2908004"/>
    <lineage>
        <taxon>Bacteria</taxon>
        <taxon>Pseudomonadati</taxon>
        <taxon>Bacteroidota</taxon>
        <taxon>Chitinophagia</taxon>
        <taxon>Chitinophagales</taxon>
        <taxon>Chitinophagaceae</taxon>
        <taxon>Terrimonas</taxon>
    </lineage>
</organism>
<sequence>MDKILLEKLDALDELAKACAADSSQKKTLGANRQPDFLARSIKTQKDADRFMDQLEAFTLLAKKRRNSV</sequence>
<keyword evidence="2" id="KW-1185">Reference proteome</keyword>
<dbReference type="RefSeq" id="WP_237872658.1">
    <property type="nucleotide sequence ID" value="NZ_JAKLTR010000008.1"/>
</dbReference>
<accession>A0ABS9KSQ2</accession>
<evidence type="ECO:0000313" key="1">
    <source>
        <dbReference type="EMBL" id="MCG2615365.1"/>
    </source>
</evidence>
<evidence type="ECO:0000313" key="2">
    <source>
        <dbReference type="Proteomes" id="UP001165367"/>
    </source>
</evidence>